<dbReference type="Gene3D" id="3.30.70.270">
    <property type="match status" value="1"/>
</dbReference>
<dbReference type="InterPro" id="IPR000160">
    <property type="entry name" value="GGDEF_dom"/>
</dbReference>
<dbReference type="NCBIfam" id="TIGR00254">
    <property type="entry name" value="GGDEF"/>
    <property type="match status" value="1"/>
</dbReference>
<protein>
    <recommendedName>
        <fullName evidence="1">diguanylate cyclase</fullName>
        <ecNumber evidence="1">2.7.7.65</ecNumber>
    </recommendedName>
</protein>
<dbReference type="Proteomes" id="UP001500021">
    <property type="component" value="Unassembled WGS sequence"/>
</dbReference>
<keyword evidence="3" id="KW-0802">TPR repeat</keyword>
<dbReference type="InterPro" id="IPR029787">
    <property type="entry name" value="Nucleotide_cyclase"/>
</dbReference>
<comment type="caution">
    <text evidence="5">The sequence shown here is derived from an EMBL/GenBank/DDBJ whole genome shotgun (WGS) entry which is preliminary data.</text>
</comment>
<name>A0ABN1LBA5_9GAMM</name>
<dbReference type="PANTHER" id="PTHR45138:SF9">
    <property type="entry name" value="DIGUANYLATE CYCLASE DGCM-RELATED"/>
    <property type="match status" value="1"/>
</dbReference>
<accession>A0ABN1LBA5</accession>
<reference evidence="5 6" key="1">
    <citation type="journal article" date="2019" name="Int. J. Syst. Evol. Microbiol.">
        <title>The Global Catalogue of Microorganisms (GCM) 10K type strain sequencing project: providing services to taxonomists for standard genome sequencing and annotation.</title>
        <authorList>
            <consortium name="The Broad Institute Genomics Platform"/>
            <consortium name="The Broad Institute Genome Sequencing Center for Infectious Disease"/>
            <person name="Wu L."/>
            <person name="Ma J."/>
        </authorList>
    </citation>
    <scope>NUCLEOTIDE SEQUENCE [LARGE SCALE GENOMIC DNA]</scope>
    <source>
        <strain evidence="5 6">JCM 15608</strain>
    </source>
</reference>
<dbReference type="SUPFAM" id="SSF55781">
    <property type="entry name" value="GAF domain-like"/>
    <property type="match status" value="1"/>
</dbReference>
<organism evidence="5 6">
    <name type="scientific">Colwellia asteriadis</name>
    <dbReference type="NCBI Taxonomy" id="517723"/>
    <lineage>
        <taxon>Bacteria</taxon>
        <taxon>Pseudomonadati</taxon>
        <taxon>Pseudomonadota</taxon>
        <taxon>Gammaproteobacteria</taxon>
        <taxon>Alteromonadales</taxon>
        <taxon>Colwelliaceae</taxon>
        <taxon>Colwellia</taxon>
    </lineage>
</organism>
<dbReference type="EMBL" id="BAAAFA010000016">
    <property type="protein sequence ID" value="GAA0823958.1"/>
    <property type="molecule type" value="Genomic_DNA"/>
</dbReference>
<dbReference type="CDD" id="cd01949">
    <property type="entry name" value="GGDEF"/>
    <property type="match status" value="1"/>
</dbReference>
<dbReference type="EC" id="2.7.7.65" evidence="1"/>
<dbReference type="SMART" id="SM00267">
    <property type="entry name" value="GGDEF"/>
    <property type="match status" value="1"/>
</dbReference>
<sequence length="754" mass="84769">MQNEVNSSPENAIVLLQQELTSTEHSSETLTMLKIVLAQAYLDIGEFSKAQLASQQALDESLIHNNDEITAEVHFSLAALAFNQGNYLASLESYRLAHASFSKVGNQRMSAHSLIAIASSYTYLGELEQSLIENEKALKIMTALDDTYGKSQVYNVIGATYYYLANYKKAIEYYHYALNEAKKIGENDEQALIQANISEAYAQIDDLEKAIVHIKHALTLSQESERVQSQLFNLIVLGKLEAKQGEFNKAKQHFSLAKSIATDIQAEDSVIEVLLELAKISHNDTQKLTNIFSALEKAKRLDLSAFIRDAYQQLYQVYLKQENYKDAYHYFAQYHATNSDLLQQDNQKSLARLNKSLTLLKARNEIEQLKQNELISQAKNAERVNVQRLTIFIVVVITIIIITSYRRFILKRQASLLTEQVHQRTIHILKLAEMGKEITAAIEINKVASIVFEQLEQLFGSSCFRIAVLDNDSNSLHFTRCDSDGVSAYTLPLTLEGNSDNSHSVINSVLTGKESFNLLANKVEVEAILPLVLKDNIIGCIGVEKRLDNNSNDQFFSEYDLSILRSIASYVSVAVMNAMTLSNVKSVAYTDFLTQLPNRRALTESYYSLTPLNDRSGQSLCIAIADIDHFKAFNELHGHDGGDYVLREFSALLKSSIRQQDVVARWGGEEFVFILPNTDIHGAVTLLNSIREKLVAKQFTFEDKSLSITATFGVSQYHAELTLEEILNQADQALYQGKLSGRNTVKYFEDISML</sequence>
<dbReference type="PROSITE" id="PS50887">
    <property type="entry name" value="GGDEF"/>
    <property type="match status" value="1"/>
</dbReference>
<dbReference type="InterPro" id="IPR029016">
    <property type="entry name" value="GAF-like_dom_sf"/>
</dbReference>
<feature type="domain" description="GGDEF" evidence="4">
    <location>
        <begin position="618"/>
        <end position="750"/>
    </location>
</feature>
<evidence type="ECO:0000313" key="6">
    <source>
        <dbReference type="Proteomes" id="UP001500021"/>
    </source>
</evidence>
<dbReference type="SMART" id="SM00028">
    <property type="entry name" value="TPR"/>
    <property type="match status" value="5"/>
</dbReference>
<evidence type="ECO:0000259" key="4">
    <source>
        <dbReference type="PROSITE" id="PS50887"/>
    </source>
</evidence>
<gene>
    <name evidence="5" type="ORF">GCM10009111_34340</name>
</gene>
<comment type="catalytic activity">
    <reaction evidence="2">
        <text>2 GTP = 3',3'-c-di-GMP + 2 diphosphate</text>
        <dbReference type="Rhea" id="RHEA:24898"/>
        <dbReference type="ChEBI" id="CHEBI:33019"/>
        <dbReference type="ChEBI" id="CHEBI:37565"/>
        <dbReference type="ChEBI" id="CHEBI:58805"/>
        <dbReference type="EC" id="2.7.7.65"/>
    </reaction>
</comment>
<dbReference type="Gene3D" id="3.30.450.40">
    <property type="match status" value="1"/>
</dbReference>
<feature type="repeat" description="TPR" evidence="3">
    <location>
        <begin position="151"/>
        <end position="184"/>
    </location>
</feature>
<evidence type="ECO:0000256" key="3">
    <source>
        <dbReference type="PROSITE-ProRule" id="PRU00339"/>
    </source>
</evidence>
<dbReference type="InterPro" id="IPR011990">
    <property type="entry name" value="TPR-like_helical_dom_sf"/>
</dbReference>
<dbReference type="PROSITE" id="PS50005">
    <property type="entry name" value="TPR"/>
    <property type="match status" value="1"/>
</dbReference>
<dbReference type="Gene3D" id="1.25.40.10">
    <property type="entry name" value="Tetratricopeptide repeat domain"/>
    <property type="match status" value="2"/>
</dbReference>
<dbReference type="PANTHER" id="PTHR45138">
    <property type="entry name" value="REGULATORY COMPONENTS OF SENSORY TRANSDUCTION SYSTEM"/>
    <property type="match status" value="1"/>
</dbReference>
<dbReference type="SUPFAM" id="SSF55073">
    <property type="entry name" value="Nucleotide cyclase"/>
    <property type="match status" value="1"/>
</dbReference>
<evidence type="ECO:0000256" key="1">
    <source>
        <dbReference type="ARBA" id="ARBA00012528"/>
    </source>
</evidence>
<evidence type="ECO:0000313" key="5">
    <source>
        <dbReference type="EMBL" id="GAA0823958.1"/>
    </source>
</evidence>
<dbReference type="InterPro" id="IPR050469">
    <property type="entry name" value="Diguanylate_Cyclase"/>
</dbReference>
<evidence type="ECO:0000256" key="2">
    <source>
        <dbReference type="ARBA" id="ARBA00034247"/>
    </source>
</evidence>
<dbReference type="Pfam" id="PF00990">
    <property type="entry name" value="GGDEF"/>
    <property type="match status" value="1"/>
</dbReference>
<proteinExistence type="predicted"/>
<dbReference type="InterPro" id="IPR043128">
    <property type="entry name" value="Rev_trsase/Diguanyl_cyclase"/>
</dbReference>
<keyword evidence="6" id="KW-1185">Reference proteome</keyword>
<dbReference type="SUPFAM" id="SSF48452">
    <property type="entry name" value="TPR-like"/>
    <property type="match status" value="2"/>
</dbReference>
<dbReference type="InterPro" id="IPR019734">
    <property type="entry name" value="TPR_rpt"/>
</dbReference>